<dbReference type="Pfam" id="PF20736">
    <property type="entry name" value="Glyco_hydro127M"/>
    <property type="match status" value="1"/>
</dbReference>
<evidence type="ECO:0000256" key="1">
    <source>
        <dbReference type="SAM" id="SignalP"/>
    </source>
</evidence>
<feature type="signal peptide" evidence="1">
    <location>
        <begin position="1"/>
        <end position="18"/>
    </location>
</feature>
<reference evidence="6" key="1">
    <citation type="submission" date="2020-08" db="EMBL/GenBank/DDBJ databases">
        <title>Lacibacter sp. S13-6-6 genome sequencing.</title>
        <authorList>
            <person name="Jin L."/>
        </authorList>
    </citation>
    <scope>NUCLEOTIDE SEQUENCE [LARGE SCALE GENOMIC DNA]</scope>
    <source>
        <strain evidence="6">S13-6-6</strain>
    </source>
</reference>
<feature type="domain" description="Non-reducing end beta-L-arabinofuranosidase-like GH127 middle" evidence="4">
    <location>
        <begin position="439"/>
        <end position="533"/>
    </location>
</feature>
<accession>A0A7G5XDX3</accession>
<sequence length="784" mass="88690">MKKFVCTITLLSSLLLCAAQSYIPEKKNAKVKVQPVVQVKAFAFPLSDVKLLASPFTKAMQLDSAYLLSLSADRLLYRFYKNAGLPVKDSIYGGWESDGLSGHTLGHYLSAASMMYVSTGNAEFKKRIDYIVNELERCQLARKTGYIGAIPKEDSIFGKVAKGEIKSSGFDLNGGWSPWYTVHKVMAGLCDAYLYCNSNKALKLVTGMADWTYNTVNHLPDSTRLKMLNCEYGGMNDVLANIYSFTGNKKYLDLSYKFYDEFVMGKLAQRIDPLPGKHSNTNVPKAIGSARQYELTGNKSDATIASFFWETMVHNHSYVIGGNSNYEYCGEAGKLNDRLSDNTCETCNTYNMLKLTRHLFAWQPSAQLMDYYERALYNHILASQNPENGMMTYFVPLRMGTKKQFSDQFNTFTCCVGSGIENHAKYAEQIYSYDGKNNLYVNLFIPSVLNWKEKNIRITQTNYIPESKQVRLVVTAAKPSSFTLKIRKPSWSNTTAVIKVNNAAVKTETDAAGYLTATRIWKNGDVVTVDLDMNLYTEAMPDNPNRIAFKYGPLVLAGLLGKEKPDPVIGVPVLLTSNRNVNDWIQPSSSLQFQMKNVGKPFDVKLIPFYQTYDQYYSVYWDYFTPTEFAKLQADYEAEKKRVQEIENRTIDNFRVGEMQPERDHNLKATERSYVSDAMDRMGREARSNNNFEFEMKVDDSVTNSLLFTYIGDDKDRVFDILVDGVKLVTVDWKGGKTGKFYDIEYKLPAAMISGKTKITVKVEANHGKTAGRVFGVRTIKDQQ</sequence>
<dbReference type="SUPFAM" id="SSF48208">
    <property type="entry name" value="Six-hairpin glycosidases"/>
    <property type="match status" value="1"/>
</dbReference>
<dbReference type="RefSeq" id="WP_182801938.1">
    <property type="nucleotide sequence ID" value="NZ_CP060007.1"/>
</dbReference>
<dbReference type="AlphaFoldDB" id="A0A7G5XDX3"/>
<evidence type="ECO:0000313" key="6">
    <source>
        <dbReference type="Proteomes" id="UP000515344"/>
    </source>
</evidence>
<keyword evidence="1" id="KW-0732">Signal</keyword>
<name>A0A7G5XDX3_9BACT</name>
<keyword evidence="5" id="KW-0378">Hydrolase</keyword>
<dbReference type="PANTHER" id="PTHR31151">
    <property type="entry name" value="PROLINE-TRNA LIGASE (DUF1680)"/>
    <property type="match status" value="1"/>
</dbReference>
<dbReference type="InterPro" id="IPR046544">
    <property type="entry name" value="GH146_SB_dom"/>
</dbReference>
<evidence type="ECO:0000259" key="3">
    <source>
        <dbReference type="Pfam" id="PF20620"/>
    </source>
</evidence>
<organism evidence="5 6">
    <name type="scientific">Lacibacter sediminis</name>
    <dbReference type="NCBI Taxonomy" id="2760713"/>
    <lineage>
        <taxon>Bacteria</taxon>
        <taxon>Pseudomonadati</taxon>
        <taxon>Bacteroidota</taxon>
        <taxon>Chitinophagia</taxon>
        <taxon>Chitinophagales</taxon>
        <taxon>Chitinophagaceae</taxon>
        <taxon>Lacibacter</taxon>
    </lineage>
</organism>
<dbReference type="Proteomes" id="UP000515344">
    <property type="component" value="Chromosome"/>
</dbReference>
<dbReference type="Pfam" id="PF20620">
    <property type="entry name" value="DUF6805"/>
    <property type="match status" value="1"/>
</dbReference>
<evidence type="ECO:0000313" key="5">
    <source>
        <dbReference type="EMBL" id="QNA43676.1"/>
    </source>
</evidence>
<dbReference type="GO" id="GO:0005975">
    <property type="term" value="P:carbohydrate metabolic process"/>
    <property type="evidence" value="ECO:0007669"/>
    <property type="project" value="InterPro"/>
</dbReference>
<gene>
    <name evidence="5" type="ORF">H4075_16550</name>
</gene>
<feature type="domain" description="Non-reducing end beta-L-arabinofuranosidase-like GH127 catalytic" evidence="2">
    <location>
        <begin position="48"/>
        <end position="428"/>
    </location>
</feature>
<evidence type="ECO:0000259" key="4">
    <source>
        <dbReference type="Pfam" id="PF20736"/>
    </source>
</evidence>
<dbReference type="InterPro" id="IPR049046">
    <property type="entry name" value="Beta-AFase-like_GH127_middle"/>
</dbReference>
<feature type="chain" id="PRO_5028812664" evidence="1">
    <location>
        <begin position="19"/>
        <end position="784"/>
    </location>
</feature>
<dbReference type="Pfam" id="PF07944">
    <property type="entry name" value="Beta-AFase-like_GH127_cat"/>
    <property type="match status" value="1"/>
</dbReference>
<dbReference type="KEGG" id="lacs:H4075_16550"/>
<dbReference type="PANTHER" id="PTHR31151:SF0">
    <property type="entry name" value="PROLINE-TRNA LIGASE (DUF1680)"/>
    <property type="match status" value="1"/>
</dbReference>
<dbReference type="InterPro" id="IPR008928">
    <property type="entry name" value="6-hairpin_glycosidase_sf"/>
</dbReference>
<protein>
    <submittedName>
        <fullName evidence="5">Glycoside hydrolase family 127 protein</fullName>
    </submittedName>
</protein>
<keyword evidence="6" id="KW-1185">Reference proteome</keyword>
<dbReference type="InterPro" id="IPR012878">
    <property type="entry name" value="Beta-AFase-like_GH127_cat"/>
</dbReference>
<dbReference type="GO" id="GO:0016787">
    <property type="term" value="F:hydrolase activity"/>
    <property type="evidence" value="ECO:0007669"/>
    <property type="project" value="UniProtKB-KW"/>
</dbReference>
<evidence type="ECO:0000259" key="2">
    <source>
        <dbReference type="Pfam" id="PF07944"/>
    </source>
</evidence>
<feature type="domain" description="Glycoside hydrolase GH146 substrate-binding" evidence="3">
    <location>
        <begin position="646"/>
        <end position="779"/>
    </location>
</feature>
<proteinExistence type="predicted"/>
<dbReference type="EMBL" id="CP060007">
    <property type="protein sequence ID" value="QNA43676.1"/>
    <property type="molecule type" value="Genomic_DNA"/>
</dbReference>